<dbReference type="GO" id="GO:0009847">
    <property type="term" value="P:spore germination"/>
    <property type="evidence" value="ECO:0007669"/>
    <property type="project" value="InterPro"/>
</dbReference>
<name>A0A1A6AL12_9CLOT</name>
<evidence type="ECO:0000259" key="9">
    <source>
        <dbReference type="Pfam" id="PF25198"/>
    </source>
</evidence>
<dbReference type="Gene3D" id="3.30.300.210">
    <property type="entry name" value="Nutrient germinant receptor protein C, domain 3"/>
    <property type="match status" value="1"/>
</dbReference>
<keyword evidence="4" id="KW-0732">Signal</keyword>
<evidence type="ECO:0000256" key="5">
    <source>
        <dbReference type="ARBA" id="ARBA00023136"/>
    </source>
</evidence>
<keyword evidence="3" id="KW-0309">Germination</keyword>
<dbReference type="PANTHER" id="PTHR35789:SF1">
    <property type="entry name" value="SPORE GERMINATION PROTEIN B3"/>
    <property type="match status" value="1"/>
</dbReference>
<protein>
    <submittedName>
        <fullName evidence="10">Spore germination protein A3</fullName>
    </submittedName>
</protein>
<dbReference type="InterPro" id="IPR008844">
    <property type="entry name" value="Spore_GerAC-like"/>
</dbReference>
<keyword evidence="7" id="KW-0449">Lipoprotein</keyword>
<evidence type="ECO:0000256" key="2">
    <source>
        <dbReference type="ARBA" id="ARBA00007886"/>
    </source>
</evidence>
<evidence type="ECO:0000256" key="3">
    <source>
        <dbReference type="ARBA" id="ARBA00022544"/>
    </source>
</evidence>
<keyword evidence="11" id="KW-1185">Reference proteome</keyword>
<dbReference type="InterPro" id="IPR057336">
    <property type="entry name" value="GerAC_N"/>
</dbReference>
<dbReference type="NCBIfam" id="TIGR02887">
    <property type="entry name" value="spore_ger_x_C"/>
    <property type="match status" value="1"/>
</dbReference>
<dbReference type="EMBL" id="LROS01000055">
    <property type="protein sequence ID" value="OBR90678.1"/>
    <property type="molecule type" value="Genomic_DNA"/>
</dbReference>
<feature type="domain" description="Spore germination protein N-terminal" evidence="9">
    <location>
        <begin position="27"/>
        <end position="206"/>
    </location>
</feature>
<organism evidence="10 11">
    <name type="scientific">Clostridium ragsdalei P11</name>
    <dbReference type="NCBI Taxonomy" id="1353534"/>
    <lineage>
        <taxon>Bacteria</taxon>
        <taxon>Bacillati</taxon>
        <taxon>Bacillota</taxon>
        <taxon>Clostridia</taxon>
        <taxon>Eubacteriales</taxon>
        <taxon>Clostridiaceae</taxon>
        <taxon>Clostridium</taxon>
    </lineage>
</organism>
<dbReference type="PANTHER" id="PTHR35789">
    <property type="entry name" value="SPORE GERMINATION PROTEIN B3"/>
    <property type="match status" value="1"/>
</dbReference>
<comment type="subcellular location">
    <subcellularLocation>
        <location evidence="1">Membrane</location>
        <topology evidence="1">Lipid-anchor</topology>
    </subcellularLocation>
</comment>
<evidence type="ECO:0000259" key="8">
    <source>
        <dbReference type="Pfam" id="PF05504"/>
    </source>
</evidence>
<dbReference type="InterPro" id="IPR038501">
    <property type="entry name" value="Spore_GerAC_C_sf"/>
</dbReference>
<evidence type="ECO:0000256" key="4">
    <source>
        <dbReference type="ARBA" id="ARBA00022729"/>
    </source>
</evidence>
<comment type="similarity">
    <text evidence="2">Belongs to the GerABKC lipoprotein family.</text>
</comment>
<evidence type="ECO:0000313" key="11">
    <source>
        <dbReference type="Proteomes" id="UP000093954"/>
    </source>
</evidence>
<keyword evidence="5" id="KW-0472">Membrane</keyword>
<proteinExistence type="inferred from homology"/>
<gene>
    <name evidence="10" type="primary">gerAC_2</name>
    <name evidence="10" type="ORF">CLRAG_33260</name>
</gene>
<dbReference type="AlphaFoldDB" id="A0A1A6AL12"/>
<dbReference type="Proteomes" id="UP000093954">
    <property type="component" value="Unassembled WGS sequence"/>
</dbReference>
<dbReference type="InterPro" id="IPR046953">
    <property type="entry name" value="Spore_GerAC-like_C"/>
</dbReference>
<sequence length="394" mass="44245">MKKYINAVIKIIICILVSLNLTSCWSAHELNKLAIVIGMGIDKGKEDGYPVEMTVQLANVSGIKSSSKGKDAGSNNTGYLNLKEKGKSISDTAKAFNRKLNRNLFFSHNQVVIFGKDFAEESIENYMDFFLRYRETRLLTWILVSKQPASEILNVKPELEATPGRNIGELIKNQQQVSQIPAVNLKDFSSKLMSKTTAPTAPIVEISNDNNRKIAYLSETAVFKKGKMVGSLNEKETRGLLWCTNKMKDGIVSIDASNKNINDKVNIITTHATGKIIPQVKEGVLSIQIKIKQEGDLQEQLSSEDLSNPKAFSILEKREEDTIKKEIMLALKKSRRLNADILGFGDAIYQHYPGHWTKIEKNWEETFQNIPVSINVDAKLRRTGRITKPIMSKD</sequence>
<dbReference type="Pfam" id="PF25198">
    <property type="entry name" value="Spore_GerAC_N"/>
    <property type="match status" value="1"/>
</dbReference>
<evidence type="ECO:0000256" key="6">
    <source>
        <dbReference type="ARBA" id="ARBA00023139"/>
    </source>
</evidence>
<comment type="caution">
    <text evidence="10">The sequence shown here is derived from an EMBL/GenBank/DDBJ whole genome shotgun (WGS) entry which is preliminary data.</text>
</comment>
<evidence type="ECO:0000256" key="1">
    <source>
        <dbReference type="ARBA" id="ARBA00004635"/>
    </source>
</evidence>
<dbReference type="GO" id="GO:0016020">
    <property type="term" value="C:membrane"/>
    <property type="evidence" value="ECO:0007669"/>
    <property type="project" value="UniProtKB-SubCell"/>
</dbReference>
<keyword evidence="6" id="KW-0564">Palmitate</keyword>
<dbReference type="RefSeq" id="WP_065079407.1">
    <property type="nucleotide sequence ID" value="NZ_LROS01000055.1"/>
</dbReference>
<reference evidence="10 11" key="1">
    <citation type="journal article" date="2012" name="Front. Microbiol.">
        <title>Draft Genome Sequence of the Virulent Strain 01-B526 of the Fish Pathogen Aeromonas salmonicida.</title>
        <authorList>
            <person name="Charette S.J."/>
            <person name="Brochu F."/>
            <person name="Boyle B."/>
            <person name="Filion G."/>
            <person name="Tanaka K.H."/>
            <person name="Derome N."/>
        </authorList>
    </citation>
    <scope>NUCLEOTIDE SEQUENCE [LARGE SCALE GENOMIC DNA]</scope>
    <source>
        <strain evidence="10 11">P11</strain>
    </source>
</reference>
<evidence type="ECO:0000313" key="10">
    <source>
        <dbReference type="EMBL" id="OBR90678.1"/>
    </source>
</evidence>
<accession>A0A1A6AL12</accession>
<feature type="domain" description="Spore germination GerAC-like C-terminal" evidence="8">
    <location>
        <begin position="219"/>
        <end position="384"/>
    </location>
</feature>
<dbReference type="PATRIC" id="fig|1353534.3.peg.3387"/>
<dbReference type="Pfam" id="PF05504">
    <property type="entry name" value="Spore_GerAC"/>
    <property type="match status" value="1"/>
</dbReference>
<evidence type="ECO:0000256" key="7">
    <source>
        <dbReference type="ARBA" id="ARBA00023288"/>
    </source>
</evidence>